<organism evidence="1 2">
    <name type="scientific">Moorena producens (strain JHB)</name>
    <dbReference type="NCBI Taxonomy" id="1454205"/>
    <lineage>
        <taxon>Bacteria</taxon>
        <taxon>Bacillati</taxon>
        <taxon>Cyanobacteriota</taxon>
        <taxon>Cyanophyceae</taxon>
        <taxon>Coleofasciculales</taxon>
        <taxon>Coleofasciculaceae</taxon>
        <taxon>Moorena</taxon>
    </lineage>
</organism>
<sequence length="266" mass="29902">MPWQFPQRLTQSLGAIIILLGCILAVGKLQQPQLNALKQSSKNISPADLQRDVEAKQVYLNLLQRLPTFGFDNILADWVFLNFLQYFGDQEARQITSYQLSPEYFDVIINRDPKFLTAYFFLSSSSSLYAGMPEKSVALMEKGLQSLSPKVPPKSYYVWRYKGIDELLFLGDPKAAQESFEKSADWASKSTDEESQNIAEISRNTAEFIRRNPTSKIAQVSAWSMVLNNSPDPRTSKIAISRIEALGGKVIITPEGAVKIQLPQTD</sequence>
<dbReference type="EMBL" id="CP017708">
    <property type="protein sequence ID" value="AOY82854.1"/>
    <property type="molecule type" value="Genomic_DNA"/>
</dbReference>
<proteinExistence type="predicted"/>
<reference evidence="2" key="1">
    <citation type="submission" date="2016-10" db="EMBL/GenBank/DDBJ databases">
        <title>Comparative genomics uncovers the prolific and rare metabolic potential of the cyanobacterial genus Moorea.</title>
        <authorList>
            <person name="Leao T."/>
            <person name="Castelao G."/>
            <person name="Korobeynikov A."/>
            <person name="Monroe E.A."/>
            <person name="Podell S."/>
            <person name="Glukhov E."/>
            <person name="Allen E."/>
            <person name="Gerwick W.H."/>
            <person name="Gerwick L."/>
        </authorList>
    </citation>
    <scope>NUCLEOTIDE SEQUENCE [LARGE SCALE GENOMIC DNA]</scope>
    <source>
        <strain evidence="2">JHB</strain>
    </source>
</reference>
<gene>
    <name evidence="1" type="ORF">BJP36_26040</name>
</gene>
<evidence type="ECO:0000313" key="1">
    <source>
        <dbReference type="EMBL" id="AOY82854.1"/>
    </source>
</evidence>
<evidence type="ECO:0000313" key="2">
    <source>
        <dbReference type="Proteomes" id="UP000176944"/>
    </source>
</evidence>
<dbReference type="AlphaFoldDB" id="A0A1D9G5P7"/>
<protein>
    <submittedName>
        <fullName evidence="1">Uncharacterized protein</fullName>
    </submittedName>
</protein>
<dbReference type="Proteomes" id="UP000176944">
    <property type="component" value="Chromosome"/>
</dbReference>
<name>A0A1D9G5P7_MOOP1</name>
<accession>A0A1D9G5P7</accession>